<evidence type="ECO:0000313" key="1">
    <source>
        <dbReference type="EMBL" id="RMX56022.1"/>
    </source>
</evidence>
<gene>
    <name evidence="1" type="ORF">pdam_00024984</name>
</gene>
<proteinExistence type="predicted"/>
<protein>
    <submittedName>
        <fullName evidence="1">Uncharacterized protein</fullName>
    </submittedName>
</protein>
<feature type="non-terminal residue" evidence="1">
    <location>
        <position position="1"/>
    </location>
</feature>
<feature type="non-terminal residue" evidence="1">
    <location>
        <position position="96"/>
    </location>
</feature>
<dbReference type="Proteomes" id="UP000275408">
    <property type="component" value="Unassembled WGS sequence"/>
</dbReference>
<comment type="caution">
    <text evidence="1">The sequence shown here is derived from an EMBL/GenBank/DDBJ whole genome shotgun (WGS) entry which is preliminary data.</text>
</comment>
<keyword evidence="2" id="KW-1185">Reference proteome</keyword>
<dbReference type="AlphaFoldDB" id="A0A3M6UQU5"/>
<dbReference type="EMBL" id="RCHS01000951">
    <property type="protein sequence ID" value="RMX56022.1"/>
    <property type="molecule type" value="Genomic_DNA"/>
</dbReference>
<organism evidence="1 2">
    <name type="scientific">Pocillopora damicornis</name>
    <name type="common">Cauliflower coral</name>
    <name type="synonym">Millepora damicornis</name>
    <dbReference type="NCBI Taxonomy" id="46731"/>
    <lineage>
        <taxon>Eukaryota</taxon>
        <taxon>Metazoa</taxon>
        <taxon>Cnidaria</taxon>
        <taxon>Anthozoa</taxon>
        <taxon>Hexacorallia</taxon>
        <taxon>Scleractinia</taxon>
        <taxon>Astrocoeniina</taxon>
        <taxon>Pocilloporidae</taxon>
        <taxon>Pocillopora</taxon>
    </lineage>
</organism>
<accession>A0A3M6UQU5</accession>
<name>A0A3M6UQU5_POCDA</name>
<sequence>YAAEGQQEQIILLKCFINSSKTIFLLTANGTQDLSSIENLTFKDMETCAKVKSGCQNTEVTYTADYAAVTAKCFRRMKKTDSWHNISADIELTDIS</sequence>
<reference evidence="1 2" key="1">
    <citation type="journal article" date="2018" name="Sci. Rep.">
        <title>Comparative analysis of the Pocillopora damicornis genome highlights role of immune system in coral evolution.</title>
        <authorList>
            <person name="Cunning R."/>
            <person name="Bay R.A."/>
            <person name="Gillette P."/>
            <person name="Baker A.C."/>
            <person name="Traylor-Knowles N."/>
        </authorList>
    </citation>
    <scope>NUCLEOTIDE SEQUENCE [LARGE SCALE GENOMIC DNA]</scope>
    <source>
        <strain evidence="1">RSMAS</strain>
        <tissue evidence="1">Whole animal</tissue>
    </source>
</reference>
<evidence type="ECO:0000313" key="2">
    <source>
        <dbReference type="Proteomes" id="UP000275408"/>
    </source>
</evidence>